<dbReference type="Gene3D" id="3.30.565.10">
    <property type="entry name" value="Histidine kinase-like ATPase, C-terminal domain"/>
    <property type="match status" value="1"/>
</dbReference>
<dbReference type="Pfam" id="PF02518">
    <property type="entry name" value="HATPase_c"/>
    <property type="match status" value="1"/>
</dbReference>
<comment type="catalytic activity">
    <reaction evidence="1">
        <text>ATP + protein L-histidine = ADP + protein N-phospho-L-histidine.</text>
        <dbReference type="EC" id="2.7.13.3"/>
    </reaction>
</comment>
<dbReference type="RefSeq" id="WP_147647740.1">
    <property type="nucleotide sequence ID" value="NZ_CP042806.1"/>
</dbReference>
<dbReference type="PANTHER" id="PTHR43065">
    <property type="entry name" value="SENSOR HISTIDINE KINASE"/>
    <property type="match status" value="1"/>
</dbReference>
<keyword evidence="6" id="KW-1185">Reference proteome</keyword>
<dbReference type="AlphaFoldDB" id="A0A5B9ECV5"/>
<gene>
    <name evidence="5" type="ORF">FTW19_11410</name>
</gene>
<name>A0A5B9ECV5_9BACT</name>
<evidence type="ECO:0000259" key="3">
    <source>
        <dbReference type="PROSITE" id="PS50042"/>
    </source>
</evidence>
<dbReference type="InterPro" id="IPR014710">
    <property type="entry name" value="RmlC-like_jellyroll"/>
</dbReference>
<dbReference type="InterPro" id="IPR003594">
    <property type="entry name" value="HATPase_dom"/>
</dbReference>
<reference evidence="5 6" key="1">
    <citation type="submission" date="2019-08" db="EMBL/GenBank/DDBJ databases">
        <title>Complete genome sequence of Terriglobus albidus strain ORNL.</title>
        <authorList>
            <person name="Podar M."/>
        </authorList>
    </citation>
    <scope>NUCLEOTIDE SEQUENCE [LARGE SCALE GENOMIC DNA]</scope>
    <source>
        <strain evidence="5 6">ORNL</strain>
    </source>
</reference>
<dbReference type="InterPro" id="IPR018490">
    <property type="entry name" value="cNMP-bd_dom_sf"/>
</dbReference>
<dbReference type="InterPro" id="IPR000595">
    <property type="entry name" value="cNMP-bd_dom"/>
</dbReference>
<evidence type="ECO:0000259" key="4">
    <source>
        <dbReference type="PROSITE" id="PS50109"/>
    </source>
</evidence>
<dbReference type="InterPro" id="IPR036890">
    <property type="entry name" value="HATPase_C_sf"/>
</dbReference>
<dbReference type="PRINTS" id="PR00344">
    <property type="entry name" value="BCTRLSENSOR"/>
</dbReference>
<dbReference type="SUPFAM" id="SSF51206">
    <property type="entry name" value="cAMP-binding domain-like"/>
    <property type="match status" value="1"/>
</dbReference>
<dbReference type="SUPFAM" id="SSF55874">
    <property type="entry name" value="ATPase domain of HSP90 chaperone/DNA topoisomerase II/histidine kinase"/>
    <property type="match status" value="1"/>
</dbReference>
<organism evidence="5 6">
    <name type="scientific">Terriglobus albidus</name>
    <dbReference type="NCBI Taxonomy" id="1592106"/>
    <lineage>
        <taxon>Bacteria</taxon>
        <taxon>Pseudomonadati</taxon>
        <taxon>Acidobacteriota</taxon>
        <taxon>Terriglobia</taxon>
        <taxon>Terriglobales</taxon>
        <taxon>Acidobacteriaceae</taxon>
        <taxon>Terriglobus</taxon>
    </lineage>
</organism>
<dbReference type="Proteomes" id="UP000321820">
    <property type="component" value="Chromosome"/>
</dbReference>
<feature type="domain" description="Cyclic nucleotide-binding" evidence="3">
    <location>
        <begin position="27"/>
        <end position="145"/>
    </location>
</feature>
<dbReference type="OrthoDB" id="224978at2"/>
<dbReference type="CDD" id="cd00038">
    <property type="entry name" value="CAP_ED"/>
    <property type="match status" value="1"/>
</dbReference>
<evidence type="ECO:0000313" key="6">
    <source>
        <dbReference type="Proteomes" id="UP000321820"/>
    </source>
</evidence>
<accession>A0A5B9ECV5</accession>
<dbReference type="EMBL" id="CP042806">
    <property type="protein sequence ID" value="QEE28550.1"/>
    <property type="molecule type" value="Genomic_DNA"/>
</dbReference>
<dbReference type="PANTHER" id="PTHR43065:SF48">
    <property type="entry name" value="HISTIDINE KINASE"/>
    <property type="match status" value="1"/>
</dbReference>
<dbReference type="InterPro" id="IPR005467">
    <property type="entry name" value="His_kinase_dom"/>
</dbReference>
<evidence type="ECO:0000256" key="1">
    <source>
        <dbReference type="ARBA" id="ARBA00000085"/>
    </source>
</evidence>
<proteinExistence type="predicted"/>
<protein>
    <recommendedName>
        <fullName evidence="2">histidine kinase</fullName>
        <ecNumber evidence="2">2.7.13.3</ecNumber>
    </recommendedName>
</protein>
<evidence type="ECO:0000256" key="2">
    <source>
        <dbReference type="ARBA" id="ARBA00012438"/>
    </source>
</evidence>
<dbReference type="InterPro" id="IPR036097">
    <property type="entry name" value="HisK_dim/P_sf"/>
</dbReference>
<dbReference type="KEGG" id="talb:FTW19_11410"/>
<dbReference type="GO" id="GO:0000155">
    <property type="term" value="F:phosphorelay sensor kinase activity"/>
    <property type="evidence" value="ECO:0007669"/>
    <property type="project" value="InterPro"/>
</dbReference>
<dbReference type="Pfam" id="PF00027">
    <property type="entry name" value="cNMP_binding"/>
    <property type="match status" value="1"/>
</dbReference>
<dbReference type="Gene3D" id="1.10.287.130">
    <property type="match status" value="1"/>
</dbReference>
<evidence type="ECO:0000313" key="5">
    <source>
        <dbReference type="EMBL" id="QEE28550.1"/>
    </source>
</evidence>
<dbReference type="EC" id="2.7.13.3" evidence="2"/>
<dbReference type="PROSITE" id="PS50109">
    <property type="entry name" value="HIS_KIN"/>
    <property type="match status" value="1"/>
</dbReference>
<dbReference type="InterPro" id="IPR004358">
    <property type="entry name" value="Sig_transdc_His_kin-like_C"/>
</dbReference>
<sequence>MATATPEATAACTPVDQIIAALRRVEALDGLAEEDYLWLAENGTEQKLSAGQEVFQEGDPADRMTILLKGEVHVRRRERGSVAFFISRVGQLSGLLPYSRMKTYGGTGWAVGDVWGLHIYRHQFDDMLRAIPGMGQRCVSTLLNRVRDVTRMEQQSEKIAALGKLAANLSHELNNPASAAQRAASSLLGELRTYGDLKYQLGSLCLTEDQKAQYREWVTRMRTKSPTGSRPVIARDSIAISAREDDFAEWLTDHNVSEPWKYAPVLAETTLEVCDLDNLSHIGEEVLPIAIGTISSALKTERMTETVIDATVRIFDLISAIKDYSYMDQAPIQEIDLAAALDNTLAMMASRLGHVIVERDYDPMLPHVPAYGSELNQVFTALIENALDAMQDNGTLRLRTRTSGQLALVEIWDSGIGIPPEMQSRIFEPFFTTKAPGEGLGLGLDTVQRIVSKHSGHISVESRPGATCFQVRLPIEQMQAY</sequence>
<dbReference type="SUPFAM" id="SSF47384">
    <property type="entry name" value="Homodimeric domain of signal transducing histidine kinase"/>
    <property type="match status" value="1"/>
</dbReference>
<feature type="domain" description="Histidine kinase" evidence="4">
    <location>
        <begin position="278"/>
        <end position="477"/>
    </location>
</feature>
<dbReference type="PROSITE" id="PS50042">
    <property type="entry name" value="CNMP_BINDING_3"/>
    <property type="match status" value="1"/>
</dbReference>
<dbReference type="SMART" id="SM00387">
    <property type="entry name" value="HATPase_c"/>
    <property type="match status" value="1"/>
</dbReference>
<dbReference type="Gene3D" id="2.60.120.10">
    <property type="entry name" value="Jelly Rolls"/>
    <property type="match status" value="1"/>
</dbReference>